<sequence length="155" mass="16783">LGGKQIGAGEAVETAPRTVLWVRLKHTQTARSCCDPEPPGPVAAARGVSTREELSIVLKGRFRRCRPENRLECCLRAVLPAGPEPVQTLALTPACRRHCCLVMPHSGLSSPSLICQLQSPPYPTTSENGARIKPSRETKWGADPNHGRCTHSAFL</sequence>
<organism evidence="2">
    <name type="scientific">Macaca mulatta</name>
    <name type="common">Rhesus macaque</name>
    <dbReference type="NCBI Taxonomy" id="9544"/>
    <lineage>
        <taxon>Eukaryota</taxon>
        <taxon>Metazoa</taxon>
        <taxon>Chordata</taxon>
        <taxon>Craniata</taxon>
        <taxon>Vertebrata</taxon>
        <taxon>Euteleostomi</taxon>
        <taxon>Mammalia</taxon>
        <taxon>Eutheria</taxon>
        <taxon>Euarchontoglires</taxon>
        <taxon>Primates</taxon>
        <taxon>Haplorrhini</taxon>
        <taxon>Catarrhini</taxon>
        <taxon>Cercopithecidae</taxon>
        <taxon>Cercopithecinae</taxon>
        <taxon>Macaca</taxon>
    </lineage>
</organism>
<dbReference type="EMBL" id="CM001255">
    <property type="protein sequence ID" value="EHH17875.1"/>
    <property type="molecule type" value="Genomic_DNA"/>
</dbReference>
<reference evidence="2" key="1">
    <citation type="journal article" date="2011" name="Nat. Biotechnol.">
        <title>Genome sequencing and comparison of two nonhuman primate animal models, the cynomolgus and Chinese rhesus macaques.</title>
        <authorList>
            <person name="Yan G."/>
            <person name="Zhang G."/>
            <person name="Fang X."/>
            <person name="Zhang Y."/>
            <person name="Li C."/>
            <person name="Ling F."/>
            <person name="Cooper D.N."/>
            <person name="Li Q."/>
            <person name="Li Y."/>
            <person name="van Gool A.J."/>
            <person name="Du H."/>
            <person name="Chen J."/>
            <person name="Chen R."/>
            <person name="Zhang P."/>
            <person name="Huang Z."/>
            <person name="Thompson J.R."/>
            <person name="Meng Y."/>
            <person name="Bai Y."/>
            <person name="Wang J."/>
            <person name="Zhuo M."/>
            <person name="Wang T."/>
            <person name="Huang Y."/>
            <person name="Wei L."/>
            <person name="Li J."/>
            <person name="Wang Z."/>
            <person name="Hu H."/>
            <person name="Yang P."/>
            <person name="Le L."/>
            <person name="Stenson P.D."/>
            <person name="Li B."/>
            <person name="Liu X."/>
            <person name="Ball E.V."/>
            <person name="An N."/>
            <person name="Huang Q."/>
            <person name="Zhang Y."/>
            <person name="Fan W."/>
            <person name="Zhang X."/>
            <person name="Li Y."/>
            <person name="Wang W."/>
            <person name="Katze M.G."/>
            <person name="Su B."/>
            <person name="Nielsen R."/>
            <person name="Yang H."/>
            <person name="Wang J."/>
            <person name="Wang X."/>
            <person name="Wang J."/>
        </authorList>
    </citation>
    <scope>NUCLEOTIDE SEQUENCE [LARGE SCALE GENOMIC DNA]</scope>
    <source>
        <strain evidence="2">CR-5</strain>
    </source>
</reference>
<evidence type="ECO:0000256" key="1">
    <source>
        <dbReference type="SAM" id="MobiDB-lite"/>
    </source>
</evidence>
<evidence type="ECO:0000313" key="2">
    <source>
        <dbReference type="EMBL" id="EHH17875.1"/>
    </source>
</evidence>
<gene>
    <name evidence="2" type="ORF">EGK_14357</name>
</gene>
<dbReference type="Proteomes" id="UP000013456">
    <property type="component" value="Chromosome 3"/>
</dbReference>
<feature type="region of interest" description="Disordered" evidence="1">
    <location>
        <begin position="125"/>
        <end position="145"/>
    </location>
</feature>
<accession>G7MNH7</accession>
<feature type="non-terminal residue" evidence="2">
    <location>
        <position position="155"/>
    </location>
</feature>
<dbReference type="AlphaFoldDB" id="G7MNH7"/>
<feature type="non-terminal residue" evidence="2">
    <location>
        <position position="1"/>
    </location>
</feature>
<protein>
    <submittedName>
        <fullName evidence="2">Uncharacterized protein</fullName>
    </submittedName>
</protein>
<name>G7MNH7_MACMU</name>
<proteinExistence type="predicted"/>